<sequence>METGRPRVVCLCGSMRLRELFESERRRLTAESVIVLAPEPVDVEPTASMREALGALHLRRIDLADEVRVLSRGGVLGEATRREIAYARERNKPVTFLEPTLDM</sequence>
<gene>
    <name evidence="1" type="ORF">BW733_12780</name>
</gene>
<organism evidence="1 2">
    <name type="scientific">Tessaracoccus flavescens</name>
    <dbReference type="NCBI Taxonomy" id="399497"/>
    <lineage>
        <taxon>Bacteria</taxon>
        <taxon>Bacillati</taxon>
        <taxon>Actinomycetota</taxon>
        <taxon>Actinomycetes</taxon>
        <taxon>Propionibacteriales</taxon>
        <taxon>Propionibacteriaceae</taxon>
        <taxon>Tessaracoccus</taxon>
    </lineage>
</organism>
<proteinExistence type="predicted"/>
<dbReference type="AlphaFoldDB" id="A0A1Q2CZI0"/>
<evidence type="ECO:0000313" key="1">
    <source>
        <dbReference type="EMBL" id="AQP51559.1"/>
    </source>
</evidence>
<name>A0A1Q2CZI0_9ACTN</name>
<keyword evidence="2" id="KW-1185">Reference proteome</keyword>
<dbReference type="KEGG" id="tfa:BW733_12780"/>
<reference evidence="1 2" key="1">
    <citation type="journal article" date="2008" name="Int. J. Syst. Evol. Microbiol.">
        <title>Tessaracoccus flavescens sp. nov., isolated from marine sediment.</title>
        <authorList>
            <person name="Lee D.W."/>
            <person name="Lee S.D."/>
        </authorList>
    </citation>
    <scope>NUCLEOTIDE SEQUENCE [LARGE SCALE GENOMIC DNA]</scope>
    <source>
        <strain evidence="1 2">SST-39T</strain>
    </source>
</reference>
<accession>A0A1Q2CZI0</accession>
<dbReference type="Proteomes" id="UP000188235">
    <property type="component" value="Chromosome"/>
</dbReference>
<dbReference type="STRING" id="399497.BW733_12780"/>
<dbReference type="OrthoDB" id="9255658at2"/>
<dbReference type="EMBL" id="CP019607">
    <property type="protein sequence ID" value="AQP51559.1"/>
    <property type="molecule type" value="Genomic_DNA"/>
</dbReference>
<evidence type="ECO:0000313" key="2">
    <source>
        <dbReference type="Proteomes" id="UP000188235"/>
    </source>
</evidence>
<protein>
    <submittedName>
        <fullName evidence="1">Uncharacterized protein</fullName>
    </submittedName>
</protein>